<dbReference type="Pfam" id="PF00990">
    <property type="entry name" value="GGDEF"/>
    <property type="match status" value="1"/>
</dbReference>
<dbReference type="GO" id="GO:1902201">
    <property type="term" value="P:negative regulation of bacterial-type flagellum-dependent cell motility"/>
    <property type="evidence" value="ECO:0007669"/>
    <property type="project" value="TreeGrafter"/>
</dbReference>
<dbReference type="InterPro" id="IPR043128">
    <property type="entry name" value="Rev_trsase/Diguanyl_cyclase"/>
</dbReference>
<dbReference type="PROSITE" id="PS50887">
    <property type="entry name" value="GGDEF"/>
    <property type="match status" value="1"/>
</dbReference>
<dbReference type="GO" id="GO:0043709">
    <property type="term" value="P:cell adhesion involved in single-species biofilm formation"/>
    <property type="evidence" value="ECO:0007669"/>
    <property type="project" value="TreeGrafter"/>
</dbReference>
<dbReference type="InterPro" id="IPR000160">
    <property type="entry name" value="GGDEF_dom"/>
</dbReference>
<accession>A0A848DMB4</accession>
<dbReference type="Proteomes" id="UP000586918">
    <property type="component" value="Unassembled WGS sequence"/>
</dbReference>
<dbReference type="SUPFAM" id="SSF55073">
    <property type="entry name" value="Nucleotide cyclase"/>
    <property type="match status" value="1"/>
</dbReference>
<feature type="transmembrane region" description="Helical" evidence="1">
    <location>
        <begin position="209"/>
        <end position="233"/>
    </location>
</feature>
<comment type="caution">
    <text evidence="3">The sequence shown here is derived from an EMBL/GenBank/DDBJ whole genome shotgun (WGS) entry which is preliminary data.</text>
</comment>
<gene>
    <name evidence="3" type="ORF">HF519_19050</name>
</gene>
<dbReference type="PANTHER" id="PTHR45138">
    <property type="entry name" value="REGULATORY COMPONENTS OF SENSORY TRANSDUCTION SYSTEM"/>
    <property type="match status" value="1"/>
</dbReference>
<keyword evidence="1" id="KW-0472">Membrane</keyword>
<dbReference type="AlphaFoldDB" id="A0A848DMB4"/>
<keyword evidence="4" id="KW-1185">Reference proteome</keyword>
<feature type="transmembrane region" description="Helical" evidence="1">
    <location>
        <begin position="167"/>
        <end position="188"/>
    </location>
</feature>
<dbReference type="CDD" id="cd01949">
    <property type="entry name" value="GGDEF"/>
    <property type="match status" value="1"/>
</dbReference>
<dbReference type="Gene3D" id="3.30.70.270">
    <property type="match status" value="1"/>
</dbReference>
<keyword evidence="1" id="KW-0812">Transmembrane</keyword>
<dbReference type="PANTHER" id="PTHR45138:SF9">
    <property type="entry name" value="DIGUANYLATE CYCLASE DGCM-RELATED"/>
    <property type="match status" value="1"/>
</dbReference>
<keyword evidence="1" id="KW-1133">Transmembrane helix</keyword>
<evidence type="ECO:0000256" key="1">
    <source>
        <dbReference type="SAM" id="Phobius"/>
    </source>
</evidence>
<dbReference type="SMART" id="SM00267">
    <property type="entry name" value="GGDEF"/>
    <property type="match status" value="1"/>
</dbReference>
<dbReference type="InterPro" id="IPR029787">
    <property type="entry name" value="Nucleotide_cyclase"/>
</dbReference>
<feature type="transmembrane region" description="Helical" evidence="1">
    <location>
        <begin position="127"/>
        <end position="147"/>
    </location>
</feature>
<dbReference type="FunFam" id="3.30.70.270:FF:000001">
    <property type="entry name" value="Diguanylate cyclase domain protein"/>
    <property type="match status" value="1"/>
</dbReference>
<feature type="transmembrane region" description="Helical" evidence="1">
    <location>
        <begin position="90"/>
        <end position="115"/>
    </location>
</feature>
<dbReference type="NCBIfam" id="TIGR00254">
    <property type="entry name" value="GGDEF"/>
    <property type="match status" value="1"/>
</dbReference>
<evidence type="ECO:0000313" key="4">
    <source>
        <dbReference type="Proteomes" id="UP000586918"/>
    </source>
</evidence>
<feature type="domain" description="GGDEF" evidence="2">
    <location>
        <begin position="282"/>
        <end position="425"/>
    </location>
</feature>
<name>A0A848DMB4_9PSEU</name>
<reference evidence="3 4" key="1">
    <citation type="submission" date="2020-04" db="EMBL/GenBank/DDBJ databases">
        <authorList>
            <person name="Klaysubun C."/>
            <person name="Duangmal K."/>
            <person name="Lipun K."/>
        </authorList>
    </citation>
    <scope>NUCLEOTIDE SEQUENCE [LARGE SCALE GENOMIC DNA]</scope>
    <source>
        <strain evidence="3 4">DSM 45300</strain>
    </source>
</reference>
<dbReference type="RefSeq" id="WP_169414332.1">
    <property type="nucleotide sequence ID" value="NZ_JAAXKZ010000076.1"/>
</dbReference>
<protein>
    <submittedName>
        <fullName evidence="3">GGDEF domain-containing protein</fullName>
    </submittedName>
</protein>
<sequence length="436" mass="46360">MYEPASRARFITRWAVWRLDSRVIASILLVESAVLALVVTSAALERVTREHLVLTAWLVAFGVLHTEVATGIERIRRQVAGTSYFDLSSVWTFAAAVLLPPALAAGVIVVLYVHLWIRVWRPARVPLYRHVFTTATVVLAAFVAHVVTSRAGGIQGWPGDLSSLGTIALAILLYVTVNTALVGGAIALTNPPARPGELLGHWDDNALEIATLCLGALAAIALTANPWLVVLVLPPLLVLHRAVLVRQLEEVANTDGKTGLLTAAAWHARATRAIGRAEKARESVAVLICDLDHFKAINDMHGHLAGDQVLAAVATALRAEVRGRDLVGRFGGEEFVVLVPDLPLENGGRAEVHAVGERIRHRISMLTVAVDTPDGALTVSGLGISVGGAVLPPEGATLEQVMKIADASLYAAKRDGRNTVRIAGLAQIPAARNPTA</sequence>
<evidence type="ECO:0000313" key="3">
    <source>
        <dbReference type="EMBL" id="NMH93636.1"/>
    </source>
</evidence>
<dbReference type="EMBL" id="JAAXKZ010000076">
    <property type="protein sequence ID" value="NMH93636.1"/>
    <property type="molecule type" value="Genomic_DNA"/>
</dbReference>
<evidence type="ECO:0000259" key="2">
    <source>
        <dbReference type="PROSITE" id="PS50887"/>
    </source>
</evidence>
<proteinExistence type="predicted"/>
<dbReference type="GO" id="GO:0052621">
    <property type="term" value="F:diguanylate cyclase activity"/>
    <property type="evidence" value="ECO:0007669"/>
    <property type="project" value="TreeGrafter"/>
</dbReference>
<feature type="transmembrane region" description="Helical" evidence="1">
    <location>
        <begin position="23"/>
        <end position="44"/>
    </location>
</feature>
<organism evidence="3 4">
    <name type="scientific">Pseudonocardia bannensis</name>
    <dbReference type="NCBI Taxonomy" id="630973"/>
    <lineage>
        <taxon>Bacteria</taxon>
        <taxon>Bacillati</taxon>
        <taxon>Actinomycetota</taxon>
        <taxon>Actinomycetes</taxon>
        <taxon>Pseudonocardiales</taxon>
        <taxon>Pseudonocardiaceae</taxon>
        <taxon>Pseudonocardia</taxon>
    </lineage>
</organism>
<dbReference type="GO" id="GO:0005886">
    <property type="term" value="C:plasma membrane"/>
    <property type="evidence" value="ECO:0007669"/>
    <property type="project" value="TreeGrafter"/>
</dbReference>
<dbReference type="InterPro" id="IPR050469">
    <property type="entry name" value="Diguanylate_Cyclase"/>
</dbReference>